<name>A0A6C0J1D8_9ZZZZ</name>
<protein>
    <submittedName>
        <fullName evidence="2">Uncharacterized protein</fullName>
    </submittedName>
</protein>
<dbReference type="AlphaFoldDB" id="A0A6C0J1D8"/>
<accession>A0A6C0J1D8</accession>
<sequence>MVPSENNNPDISGNLSLHIENDTSINPDDIPATGDKLPETDDIPSVSTQPQMELITTKIGSYLNYNEVDWFEQTEYIVFSNELKSLQRNNCIILKECKDNKRLLDLKYDDLNTLVNNIQTSVIFFSTISGFIQATRVQFAIPDAVTAIFSITVSTYISLLLSISKYYKLDEMKEQIQTLREKYSLLHNKLDHRMDVIGPWGSRSLWIHQDPIEKYKEWRNVCKQLAEDYKDIITTKQQLVTEFEIIMDTKSRNQYFIKNRQLNYQNRELLYAWDKKETELEKRVAKESVNRRPSSIKLQHEELDNWADEV</sequence>
<proteinExistence type="predicted"/>
<organism evidence="2">
    <name type="scientific">viral metagenome</name>
    <dbReference type="NCBI Taxonomy" id="1070528"/>
    <lineage>
        <taxon>unclassified sequences</taxon>
        <taxon>metagenomes</taxon>
        <taxon>organismal metagenomes</taxon>
    </lineage>
</organism>
<evidence type="ECO:0000256" key="1">
    <source>
        <dbReference type="SAM" id="MobiDB-lite"/>
    </source>
</evidence>
<feature type="compositionally biased region" description="Polar residues" evidence="1">
    <location>
        <begin position="1"/>
        <end position="15"/>
    </location>
</feature>
<dbReference type="EMBL" id="MN740308">
    <property type="protein sequence ID" value="QHT99458.1"/>
    <property type="molecule type" value="Genomic_DNA"/>
</dbReference>
<reference evidence="2" key="1">
    <citation type="journal article" date="2020" name="Nature">
        <title>Giant virus diversity and host interactions through global metagenomics.</title>
        <authorList>
            <person name="Schulz F."/>
            <person name="Roux S."/>
            <person name="Paez-Espino D."/>
            <person name="Jungbluth S."/>
            <person name="Walsh D.A."/>
            <person name="Denef V.J."/>
            <person name="McMahon K.D."/>
            <person name="Konstantinidis K.T."/>
            <person name="Eloe-Fadrosh E.A."/>
            <person name="Kyrpides N.C."/>
            <person name="Woyke T."/>
        </authorList>
    </citation>
    <scope>NUCLEOTIDE SEQUENCE</scope>
    <source>
        <strain evidence="2">GVMAG-M-3300025699-48</strain>
    </source>
</reference>
<evidence type="ECO:0000313" key="2">
    <source>
        <dbReference type="EMBL" id="QHT99458.1"/>
    </source>
</evidence>
<feature type="region of interest" description="Disordered" evidence="1">
    <location>
        <begin position="1"/>
        <end position="48"/>
    </location>
</feature>